<feature type="domain" description="GGDEF" evidence="3">
    <location>
        <begin position="375"/>
        <end position="508"/>
    </location>
</feature>
<dbReference type="InterPro" id="IPR050706">
    <property type="entry name" value="Cyclic-di-GMP_PDE-like"/>
</dbReference>
<dbReference type="InterPro" id="IPR000160">
    <property type="entry name" value="GGDEF_dom"/>
</dbReference>
<evidence type="ECO:0000313" key="4">
    <source>
        <dbReference type="EMBL" id="TQR86222.1"/>
    </source>
</evidence>
<dbReference type="CDD" id="cd01949">
    <property type="entry name" value="GGDEF"/>
    <property type="match status" value="1"/>
</dbReference>
<dbReference type="InterPro" id="IPR029787">
    <property type="entry name" value="Nucleotide_cyclase"/>
</dbReference>
<keyword evidence="1" id="KW-1133">Transmembrane helix</keyword>
<dbReference type="PANTHER" id="PTHR33121:SF79">
    <property type="entry name" value="CYCLIC DI-GMP PHOSPHODIESTERASE PDED-RELATED"/>
    <property type="match status" value="1"/>
</dbReference>
<dbReference type="CDD" id="cd01948">
    <property type="entry name" value="EAL"/>
    <property type="match status" value="1"/>
</dbReference>
<evidence type="ECO:0000256" key="1">
    <source>
        <dbReference type="SAM" id="Phobius"/>
    </source>
</evidence>
<dbReference type="Gene3D" id="3.30.70.270">
    <property type="match status" value="1"/>
</dbReference>
<feature type="transmembrane region" description="Helical" evidence="1">
    <location>
        <begin position="307"/>
        <end position="328"/>
    </location>
</feature>
<dbReference type="SUPFAM" id="SSF55073">
    <property type="entry name" value="Nucleotide cyclase"/>
    <property type="match status" value="1"/>
</dbReference>
<feature type="transmembrane region" description="Helical" evidence="1">
    <location>
        <begin position="284"/>
        <end position="301"/>
    </location>
</feature>
<dbReference type="InterPro" id="IPR001633">
    <property type="entry name" value="EAL_dom"/>
</dbReference>
<dbReference type="PANTHER" id="PTHR33121">
    <property type="entry name" value="CYCLIC DI-GMP PHOSPHODIESTERASE PDEF"/>
    <property type="match status" value="1"/>
</dbReference>
<feature type="transmembrane region" description="Helical" evidence="1">
    <location>
        <begin position="222"/>
        <end position="242"/>
    </location>
</feature>
<feature type="transmembrane region" description="Helical" evidence="1">
    <location>
        <begin position="186"/>
        <end position="210"/>
    </location>
</feature>
<organism evidence="4 5">
    <name type="scientific">Mycolicibacterium hodleri</name>
    <dbReference type="NCBI Taxonomy" id="49897"/>
    <lineage>
        <taxon>Bacteria</taxon>
        <taxon>Bacillati</taxon>
        <taxon>Actinomycetota</taxon>
        <taxon>Actinomycetes</taxon>
        <taxon>Mycobacteriales</taxon>
        <taxon>Mycobacteriaceae</taxon>
        <taxon>Mycolicibacterium</taxon>
    </lineage>
</organism>
<dbReference type="SMART" id="SM00052">
    <property type="entry name" value="EAL"/>
    <property type="match status" value="1"/>
</dbReference>
<dbReference type="SUPFAM" id="SSF141868">
    <property type="entry name" value="EAL domain-like"/>
    <property type="match status" value="1"/>
</dbReference>
<gene>
    <name evidence="4" type="ORF">D8S82_12975</name>
</gene>
<dbReference type="SMART" id="SM00267">
    <property type="entry name" value="GGDEF"/>
    <property type="match status" value="1"/>
</dbReference>
<dbReference type="Pfam" id="PF00563">
    <property type="entry name" value="EAL"/>
    <property type="match status" value="1"/>
</dbReference>
<dbReference type="Gene3D" id="3.20.20.450">
    <property type="entry name" value="EAL domain"/>
    <property type="match status" value="1"/>
</dbReference>
<feature type="transmembrane region" description="Helical" evidence="1">
    <location>
        <begin position="88"/>
        <end position="109"/>
    </location>
</feature>
<name>A0A544W209_9MYCO</name>
<dbReference type="Pfam" id="PF00990">
    <property type="entry name" value="GGDEF"/>
    <property type="match status" value="1"/>
</dbReference>
<protein>
    <submittedName>
        <fullName evidence="4">Bifunctional diguanylate cyclase/phosphodiesterase</fullName>
    </submittedName>
</protein>
<keyword evidence="5" id="KW-1185">Reference proteome</keyword>
<dbReference type="PROSITE" id="PS50887">
    <property type="entry name" value="GGDEF"/>
    <property type="match status" value="1"/>
</dbReference>
<evidence type="ECO:0000259" key="2">
    <source>
        <dbReference type="PROSITE" id="PS50883"/>
    </source>
</evidence>
<dbReference type="InterPro" id="IPR043128">
    <property type="entry name" value="Rev_trsase/Diguanyl_cyclase"/>
</dbReference>
<dbReference type="PROSITE" id="PS50883">
    <property type="entry name" value="EAL"/>
    <property type="match status" value="1"/>
</dbReference>
<dbReference type="NCBIfam" id="TIGR00254">
    <property type="entry name" value="GGDEF"/>
    <property type="match status" value="1"/>
</dbReference>
<evidence type="ECO:0000313" key="5">
    <source>
        <dbReference type="Proteomes" id="UP000315759"/>
    </source>
</evidence>
<feature type="domain" description="EAL" evidence="2">
    <location>
        <begin position="523"/>
        <end position="778"/>
    </location>
</feature>
<keyword evidence="1" id="KW-0472">Membrane</keyword>
<dbReference type="InterPro" id="IPR035919">
    <property type="entry name" value="EAL_sf"/>
</dbReference>
<reference evidence="4 5" key="1">
    <citation type="submission" date="2018-10" db="EMBL/GenBank/DDBJ databases">
        <title>Draft genome of Mycobacterium hodleri strain B.</title>
        <authorList>
            <person name="Amande T.J."/>
            <person name="Mcgenity T.J."/>
        </authorList>
    </citation>
    <scope>NUCLEOTIDE SEQUENCE [LARGE SCALE GENOMIC DNA]</scope>
    <source>
        <strain evidence="4 5">B</strain>
    </source>
</reference>
<feature type="transmembrane region" description="Helical" evidence="1">
    <location>
        <begin position="129"/>
        <end position="147"/>
    </location>
</feature>
<dbReference type="AlphaFoldDB" id="A0A544W209"/>
<comment type="caution">
    <text evidence="4">The sequence shown here is derived from an EMBL/GenBank/DDBJ whole genome shotgun (WGS) entry which is preliminary data.</text>
</comment>
<sequence>MWIDHARTASNLLRGLRVILLAPRRAALVGVVLWAVFAVWLSCHRFLGVASSPGLERAASNVSFAVCGLFAVVCAGIAAVSNAGRARVAWTLVGIGAASWTAAIVAASLRPPTSAYGIPDPSYLDAGFFVFPVAICIALLLLPVGAAAPSVMRLLMDGLVVAGSLFLIAWIVVVRGLFDAGRTDPFGVVVMLASPILDALTITIGVLVLIRARGAAKLAVGLLILGIVLMAISNDVFFNLVGNRGYSKGDLLDVGWPTALVAVAMAGLAGSRPQRAGPLPVHDTLWLPYVPLSVAGVVVIADLAKPASAVVLCVAVALVIAVLFRQFLVMGSNQRLFAVVAEQALRDPLTGLANRSLFNDRLEHAVELHRRELFGVLAVVTLDLDDFKLVNDGLGHAAGDALLVDVAARIVGAVRSGDTVARLGGDEFAILIEKGRESPDVVAQRVVDAFDEPFMIDGHLLPVRPSVGLSVAPARSDLQAGVLLKQSDLAMYAAKRARGAGVSTFASDTGSMNRLVVEDDAPRLGLLGDLREAIAHGELSMVYQPKVDLRADVQGGIGVEALVRWPHPEHGLLTPDEFLPLVRRHALTEAMTELVFDLVFADAARWRAAGRTVPVAVNLFAPSLDDVDLPEKLTAALAEHGMAPTELTLEITEDLVIEDLGRARDVLERLRATGIRVSIDDFGSGFSGLHYLRELPVDEVKLDQRFVMPIVDDDRAASIVRAVIDLAHDLGVTCVAEGVETVEIADRLRTYGCDLAQGYLFSRPVGAPELLDTLASFNPLPVMR</sequence>
<dbReference type="GO" id="GO:0071111">
    <property type="term" value="F:cyclic-guanylate-specific phosphodiesterase activity"/>
    <property type="evidence" value="ECO:0007669"/>
    <property type="project" value="InterPro"/>
</dbReference>
<accession>A0A544W209</accession>
<feature type="transmembrane region" description="Helical" evidence="1">
    <location>
        <begin position="154"/>
        <end position="174"/>
    </location>
</feature>
<dbReference type="EMBL" id="VIFX01000014">
    <property type="protein sequence ID" value="TQR86222.1"/>
    <property type="molecule type" value="Genomic_DNA"/>
</dbReference>
<evidence type="ECO:0000259" key="3">
    <source>
        <dbReference type="PROSITE" id="PS50887"/>
    </source>
</evidence>
<feature type="transmembrane region" description="Helical" evidence="1">
    <location>
        <begin position="59"/>
        <end position="81"/>
    </location>
</feature>
<proteinExistence type="predicted"/>
<dbReference type="Proteomes" id="UP000315759">
    <property type="component" value="Unassembled WGS sequence"/>
</dbReference>
<keyword evidence="1" id="KW-0812">Transmembrane</keyword>
<feature type="transmembrane region" description="Helical" evidence="1">
    <location>
        <begin position="26"/>
        <end position="47"/>
    </location>
</feature>